<organism evidence="2">
    <name type="scientific">Neobacillus citreus</name>
    <dbReference type="NCBI Taxonomy" id="2833578"/>
    <lineage>
        <taxon>Bacteria</taxon>
        <taxon>Bacillati</taxon>
        <taxon>Bacillota</taxon>
        <taxon>Bacilli</taxon>
        <taxon>Bacillales</taxon>
        <taxon>Bacillaceae</taxon>
        <taxon>Neobacillus</taxon>
    </lineage>
</organism>
<evidence type="ECO:0000313" key="4">
    <source>
        <dbReference type="Proteomes" id="UP000677265"/>
    </source>
</evidence>
<dbReference type="InterPro" id="IPR003673">
    <property type="entry name" value="CoA-Trfase_fam_III"/>
</dbReference>
<evidence type="ECO:0000256" key="1">
    <source>
        <dbReference type="ARBA" id="ARBA00022679"/>
    </source>
</evidence>
<comment type="caution">
    <text evidence="2">The sequence shown here is derived from an EMBL/GenBank/DDBJ whole genome shotgun (WGS) entry which is preliminary data.</text>
</comment>
<dbReference type="AlphaFoldDB" id="A0A942T2N6"/>
<dbReference type="Proteomes" id="UP000677265">
    <property type="component" value="Unassembled WGS sequence"/>
</dbReference>
<proteinExistence type="predicted"/>
<dbReference type="PANTHER" id="PTHR48207">
    <property type="entry name" value="SUCCINATE--HYDROXYMETHYLGLUTARATE COA-TRANSFERASE"/>
    <property type="match status" value="1"/>
</dbReference>
<sequence length="400" mass="45491">MTKQALNGLKIVDLSWHIAGPYCTKLLADLGAQVIKIEQPKSGDPSRQEGPFPNDNSDLNASGLFAYLNNNKQGITLNLKSERAVTILKNLVREADILVENFSPKVMGSLGLSYEVLKEINPRLVMTSISNFGQSGKYRDYRGTELITQAMSGFISSIGEPTREPLRAGGQLRILEYLTGAFAAMSTMAALFERRRSGIGKHVDVSITECGLLQRSYPTVQNSFPTSPSKYTKRYVMMPSIEKCKDGYIGINLLTGQHWQDFCLMTEMYDWIDDPRFTTLYYRLQHKELFRERFDKWLMEHTREEIIQLGTEWRIPVNPVPNFEEILSFPQYKEREFFVEVDHPVMGKVSQPGAPYRMSETPWRISSPAPLLGEHNLRIYHDLLGFSESELSSLEAEGVI</sequence>
<evidence type="ECO:0000313" key="3">
    <source>
        <dbReference type="EMBL" id="MCH6267277.1"/>
    </source>
</evidence>
<gene>
    <name evidence="3" type="ORF">KHB02_017295</name>
    <name evidence="2" type="ORF">KHB02_21955</name>
</gene>
<reference evidence="2" key="1">
    <citation type="submission" date="2021-05" db="EMBL/GenBank/DDBJ databases">
        <title>Novel Bacillus species.</title>
        <authorList>
            <person name="Liu G."/>
        </authorList>
    </citation>
    <scope>NUCLEOTIDE SEQUENCE</scope>
    <source>
        <strain evidence="2 4">FJAT-50051</strain>
    </source>
</reference>
<dbReference type="RefSeq" id="WP_213143976.1">
    <property type="nucleotide sequence ID" value="NZ_JAGYPE020000033.1"/>
</dbReference>
<dbReference type="EMBL" id="JAGYPE010000004">
    <property type="protein sequence ID" value="MBS4184061.1"/>
    <property type="molecule type" value="Genomic_DNA"/>
</dbReference>
<keyword evidence="1 2" id="KW-0808">Transferase</keyword>
<dbReference type="PANTHER" id="PTHR48207:SF3">
    <property type="entry name" value="SUCCINATE--HYDROXYMETHYLGLUTARATE COA-TRANSFERASE"/>
    <property type="match status" value="1"/>
</dbReference>
<name>A0A942T2N6_9BACI</name>
<dbReference type="GO" id="GO:0008410">
    <property type="term" value="F:CoA-transferase activity"/>
    <property type="evidence" value="ECO:0007669"/>
    <property type="project" value="TreeGrafter"/>
</dbReference>
<accession>A0A942T2N6</accession>
<evidence type="ECO:0000313" key="2">
    <source>
        <dbReference type="EMBL" id="MBS4184061.1"/>
    </source>
</evidence>
<dbReference type="Gene3D" id="3.40.50.10540">
    <property type="entry name" value="Crotonobetainyl-coa:carnitine coa-transferase, domain 1"/>
    <property type="match status" value="1"/>
</dbReference>
<protein>
    <submittedName>
        <fullName evidence="2">CoA transferase</fullName>
    </submittedName>
</protein>
<dbReference type="Pfam" id="PF02515">
    <property type="entry name" value="CoA_transf_3"/>
    <property type="match status" value="1"/>
</dbReference>
<dbReference type="InterPro" id="IPR050483">
    <property type="entry name" value="CoA-transferase_III_domain"/>
</dbReference>
<keyword evidence="4" id="KW-1185">Reference proteome</keyword>
<dbReference type="SUPFAM" id="SSF89796">
    <property type="entry name" value="CoA-transferase family III (CaiB/BaiF)"/>
    <property type="match status" value="1"/>
</dbReference>
<dbReference type="InterPro" id="IPR044855">
    <property type="entry name" value="CoA-Trfase_III_dom3_sf"/>
</dbReference>
<dbReference type="Gene3D" id="3.30.1540.10">
    <property type="entry name" value="formyl-coa transferase, domain 3"/>
    <property type="match status" value="1"/>
</dbReference>
<dbReference type="InterPro" id="IPR023606">
    <property type="entry name" value="CoA-Trfase_III_dom_1_sf"/>
</dbReference>
<dbReference type="EMBL" id="JAGYPE020000033">
    <property type="protein sequence ID" value="MCH6267277.1"/>
    <property type="molecule type" value="Genomic_DNA"/>
</dbReference>